<protein>
    <submittedName>
        <fullName evidence="2">Uncharacterized protein</fullName>
    </submittedName>
</protein>
<accession>A0ABS5QJM1</accession>
<dbReference type="EMBL" id="JAEDAM010000001">
    <property type="protein sequence ID" value="MBS8121472.1"/>
    <property type="molecule type" value="Genomic_DNA"/>
</dbReference>
<reference evidence="2 3" key="1">
    <citation type="journal article" date="2021" name="Nat. Commun.">
        <title>Reductive evolution and unique predatory mode in the CPR bacterium Vampirococcus lugosii.</title>
        <authorList>
            <person name="Moreira D."/>
            <person name="Zivanovic Y."/>
            <person name="Lopez-Archilla A.I."/>
            <person name="Iniesto M."/>
            <person name="Lopez-Garcia P."/>
        </authorList>
    </citation>
    <scope>NUCLEOTIDE SEQUENCE [LARGE SCALE GENOMIC DNA]</scope>
    <source>
        <strain evidence="2">Chiprana</strain>
    </source>
</reference>
<keyword evidence="1" id="KW-1133">Transmembrane helix</keyword>
<keyword evidence="1" id="KW-0472">Membrane</keyword>
<sequence length="558" mass="63064">MKNILNFIIIFMFITVIGIISFIVLGYFKEQESIDVNKQNLNNINFINFYLQKNYNGNYPKPYGDVVLLDSNFNKIHLEDSTVSYENIPDLYAIQGTTCSLGINDEEFNKYNYDIRYSVGENKRCYSYSVLNDNSEYQIGYIQNINNQNIGYLTGSIDISKSITKSYNSSKLVKNSSTQTLPYMPSFNNKIILEKISGNADIEVIETSKDLGKIDLGNLNNDINLNDDVNILPHLDNVEQIDLSFEGKEFVYKIIYPNGNLQIISPNKNSIASLSIKDFYYDGEKSKFKILDNVGRIAYDFVKLGGDSDYEISDSNSGVLVIRGTKFSLDSDSKSSLTHLSKGSIEYNLNGKKYLVNSLANLFFFDQNMNLLNINDLGKDLSNLLGYSIAVSLLDYEIDLEYVSNHSASPELPTIITDNLELSKNFELNNDYNKYGFFVFDGNLTQSIQKNLVISGKYLNDEFDNICKSNGFNGLASIDDAKNILDTKVFSDDKITFEIKEILSDKINKNYDIIFNKVGNSPSNTKITYFNSRTGFIDNTNYIDSSGTGRDGSVVFCK</sequence>
<dbReference type="Proteomes" id="UP000680365">
    <property type="component" value="Unassembled WGS sequence"/>
</dbReference>
<keyword evidence="1" id="KW-0812">Transmembrane</keyword>
<keyword evidence="3" id="KW-1185">Reference proteome</keyword>
<organism evidence="2 3">
    <name type="scientific">Candidatus Vampirococcus lugosii</name>
    <dbReference type="NCBI Taxonomy" id="2789015"/>
    <lineage>
        <taxon>Bacteria</taxon>
        <taxon>Candidatus Absconditibacteriota</taxon>
        <taxon>Vampirococcus</taxon>
    </lineage>
</organism>
<comment type="caution">
    <text evidence="2">The sequence shown here is derived from an EMBL/GenBank/DDBJ whole genome shotgun (WGS) entry which is preliminary data.</text>
</comment>
<feature type="transmembrane region" description="Helical" evidence="1">
    <location>
        <begin position="7"/>
        <end position="28"/>
    </location>
</feature>
<evidence type="ECO:0000313" key="3">
    <source>
        <dbReference type="Proteomes" id="UP000680365"/>
    </source>
</evidence>
<proteinExistence type="predicted"/>
<name>A0ABS5QJM1_9BACT</name>
<evidence type="ECO:0000256" key="1">
    <source>
        <dbReference type="SAM" id="Phobius"/>
    </source>
</evidence>
<evidence type="ECO:0000313" key="2">
    <source>
        <dbReference type="EMBL" id="MBS8121472.1"/>
    </source>
</evidence>
<gene>
    <name evidence="2" type="ORF">VAMP_2n65</name>
</gene>